<reference evidence="3" key="1">
    <citation type="submission" date="2022-10" db="EMBL/GenBank/DDBJ databases">
        <title>Characterization and whole genome sequencing of a new Roseateles species, isolated from fresh water.</title>
        <authorList>
            <person name="Guliayeva D.Y."/>
            <person name="Akhremchuk A.E."/>
            <person name="Sikolenko M.A."/>
            <person name="Valentovich L.N."/>
            <person name="Sidarenka A.V."/>
        </authorList>
    </citation>
    <scope>NUCLEOTIDE SEQUENCE</scope>
    <source>
        <strain evidence="3">BIM B-1768</strain>
    </source>
</reference>
<keyword evidence="4" id="KW-1185">Reference proteome</keyword>
<dbReference type="InterPro" id="IPR001296">
    <property type="entry name" value="Glyco_trans_1"/>
</dbReference>
<feature type="domain" description="Glycosyltransferase subfamily 4-like N-terminal" evidence="2">
    <location>
        <begin position="63"/>
        <end position="200"/>
    </location>
</feature>
<evidence type="ECO:0000313" key="3">
    <source>
        <dbReference type="EMBL" id="UXH80926.1"/>
    </source>
</evidence>
<dbReference type="PANTHER" id="PTHR45947:SF3">
    <property type="entry name" value="SULFOQUINOVOSYL TRANSFERASE SQD2"/>
    <property type="match status" value="1"/>
</dbReference>
<proteinExistence type="predicted"/>
<dbReference type="EMBL" id="CP104562">
    <property type="protein sequence ID" value="UXH80926.1"/>
    <property type="molecule type" value="Genomic_DNA"/>
</dbReference>
<organism evidence="3 4">
    <name type="scientific">Roseateles amylovorans</name>
    <dbReference type="NCBI Taxonomy" id="2978473"/>
    <lineage>
        <taxon>Bacteria</taxon>
        <taxon>Pseudomonadati</taxon>
        <taxon>Pseudomonadota</taxon>
        <taxon>Betaproteobacteria</taxon>
        <taxon>Burkholderiales</taxon>
        <taxon>Sphaerotilaceae</taxon>
        <taxon>Roseateles</taxon>
    </lineage>
</organism>
<dbReference type="RefSeq" id="WP_261760742.1">
    <property type="nucleotide sequence ID" value="NZ_CP104562.2"/>
</dbReference>
<dbReference type="PANTHER" id="PTHR45947">
    <property type="entry name" value="SULFOQUINOVOSYL TRANSFERASE SQD2"/>
    <property type="match status" value="1"/>
</dbReference>
<accession>A0ABY6B6N6</accession>
<evidence type="ECO:0000259" key="2">
    <source>
        <dbReference type="Pfam" id="PF13439"/>
    </source>
</evidence>
<sequence length="400" mass="43560">MKLLTFSTLYPSAVMPSHGIFVETRLRHLVASGQVQSRVVAPVPWFPFKGDRFGEYGKFAATPAREHRHGLEITHPRFLRLPKVGMSSAPYTLAWTFLREARRLQREGGDFDLIDAHYFYPDGVAAVMVARALNKPVVITARGTDINLIPQYDFPRKLILQAAQRANAQITVCAALKDELVALGADASKVQVLRNGVDLTLFHPGGREEARQSLGLAAGRFTLASVGHLIERKGHELVIGALAELPEVDLLIAGAGPEEGALRRLAATLGVQARVRFLGAVPQARLREVYVGCDALVLASSREGWANVLLEAMACGTPVAASNVWGTPEVVATHDAGELMPARTATGVAEAVRRLRAAPRDRAATRRYAEQFSWDATTQGQLDLFHRVLAARGKPELRHA</sequence>
<protein>
    <submittedName>
        <fullName evidence="3">Glycosyltransferase family 4 protein</fullName>
    </submittedName>
</protein>
<dbReference type="CDD" id="cd03798">
    <property type="entry name" value="GT4_WlbH-like"/>
    <property type="match status" value="1"/>
</dbReference>
<name>A0ABY6B6N6_9BURK</name>
<dbReference type="SUPFAM" id="SSF53756">
    <property type="entry name" value="UDP-Glycosyltransferase/glycogen phosphorylase"/>
    <property type="match status" value="1"/>
</dbReference>
<evidence type="ECO:0000259" key="1">
    <source>
        <dbReference type="Pfam" id="PF00534"/>
    </source>
</evidence>
<feature type="domain" description="Glycosyl transferase family 1" evidence="1">
    <location>
        <begin position="207"/>
        <end position="371"/>
    </location>
</feature>
<dbReference type="Gene3D" id="3.40.50.2000">
    <property type="entry name" value="Glycogen Phosphorylase B"/>
    <property type="match status" value="2"/>
</dbReference>
<dbReference type="Pfam" id="PF00534">
    <property type="entry name" value="Glycos_transf_1"/>
    <property type="match status" value="1"/>
</dbReference>
<gene>
    <name evidence="3" type="ORF">N4261_16920</name>
</gene>
<dbReference type="Proteomes" id="UP001064933">
    <property type="component" value="Chromosome"/>
</dbReference>
<dbReference type="Pfam" id="PF13439">
    <property type="entry name" value="Glyco_transf_4"/>
    <property type="match status" value="1"/>
</dbReference>
<evidence type="ECO:0000313" key="4">
    <source>
        <dbReference type="Proteomes" id="UP001064933"/>
    </source>
</evidence>
<dbReference type="InterPro" id="IPR028098">
    <property type="entry name" value="Glyco_trans_4-like_N"/>
</dbReference>
<dbReference type="InterPro" id="IPR050194">
    <property type="entry name" value="Glycosyltransferase_grp1"/>
</dbReference>